<organism evidence="1 2">
    <name type="scientific">Pocillopora damicornis</name>
    <name type="common">Cauliflower coral</name>
    <name type="synonym">Millepora damicornis</name>
    <dbReference type="NCBI Taxonomy" id="46731"/>
    <lineage>
        <taxon>Eukaryota</taxon>
        <taxon>Metazoa</taxon>
        <taxon>Cnidaria</taxon>
        <taxon>Anthozoa</taxon>
        <taxon>Hexacorallia</taxon>
        <taxon>Scleractinia</taxon>
        <taxon>Astrocoeniina</taxon>
        <taxon>Pocilloporidae</taxon>
        <taxon>Pocillopora</taxon>
    </lineage>
</organism>
<keyword evidence="2" id="KW-1185">Reference proteome</keyword>
<gene>
    <name evidence="1" type="ORF">pdam_00006572</name>
</gene>
<name>A0A3M6T902_POCDA</name>
<protein>
    <submittedName>
        <fullName evidence="1">Uncharacterized protein</fullName>
    </submittedName>
</protein>
<proteinExistence type="predicted"/>
<sequence>MFSTDKITNYHHKSSACSQFFKGPIKFFCNAKDKEVKRSAKEDRRKWLKERATTAKKANENGRNKELWNRENIVVNGEEVEDTEEFAYLGAIVDKEGGGNEDVRNRL</sequence>
<comment type="caution">
    <text evidence="1">The sequence shown here is derived from an EMBL/GenBank/DDBJ whole genome shotgun (WGS) entry which is preliminary data.</text>
</comment>
<reference evidence="1 2" key="1">
    <citation type="journal article" date="2018" name="Sci. Rep.">
        <title>Comparative analysis of the Pocillopora damicornis genome highlights role of immune system in coral evolution.</title>
        <authorList>
            <person name="Cunning R."/>
            <person name="Bay R.A."/>
            <person name="Gillette P."/>
            <person name="Baker A.C."/>
            <person name="Traylor-Knowles N."/>
        </authorList>
    </citation>
    <scope>NUCLEOTIDE SEQUENCE [LARGE SCALE GENOMIC DNA]</scope>
    <source>
        <strain evidence="1">RSMAS</strain>
        <tissue evidence="1">Whole animal</tissue>
    </source>
</reference>
<dbReference type="AlphaFoldDB" id="A0A3M6T902"/>
<evidence type="ECO:0000313" key="1">
    <source>
        <dbReference type="EMBL" id="RMX37744.1"/>
    </source>
</evidence>
<evidence type="ECO:0000313" key="2">
    <source>
        <dbReference type="Proteomes" id="UP000275408"/>
    </source>
</evidence>
<dbReference type="EMBL" id="RCHS01004086">
    <property type="protein sequence ID" value="RMX37744.1"/>
    <property type="molecule type" value="Genomic_DNA"/>
</dbReference>
<accession>A0A3M6T902</accession>
<dbReference type="Proteomes" id="UP000275408">
    <property type="component" value="Unassembled WGS sequence"/>
</dbReference>